<reference evidence="4" key="1">
    <citation type="submission" date="2021-02" db="EMBL/GenBank/DDBJ databases">
        <authorList>
            <person name="Dougan E. K."/>
            <person name="Rhodes N."/>
            <person name="Thang M."/>
            <person name="Chan C."/>
        </authorList>
    </citation>
    <scope>NUCLEOTIDE SEQUENCE</scope>
</reference>
<comment type="caution">
    <text evidence="4">The sequence shown here is derived from an EMBL/GenBank/DDBJ whole genome shotgun (WGS) entry which is preliminary data.</text>
</comment>
<proteinExistence type="predicted"/>
<protein>
    <submittedName>
        <fullName evidence="4">ScrFIAM protein</fullName>
    </submittedName>
</protein>
<evidence type="ECO:0000256" key="1">
    <source>
        <dbReference type="ARBA" id="ARBA00022603"/>
    </source>
</evidence>
<organism evidence="4 5">
    <name type="scientific">Symbiodinium natans</name>
    <dbReference type="NCBI Taxonomy" id="878477"/>
    <lineage>
        <taxon>Eukaryota</taxon>
        <taxon>Sar</taxon>
        <taxon>Alveolata</taxon>
        <taxon>Dinophyceae</taxon>
        <taxon>Suessiales</taxon>
        <taxon>Symbiodiniaceae</taxon>
        <taxon>Symbiodinium</taxon>
    </lineage>
</organism>
<dbReference type="AlphaFoldDB" id="A0A812M6K3"/>
<dbReference type="Pfam" id="PF00145">
    <property type="entry name" value="DNA_methylase"/>
    <property type="match status" value="1"/>
</dbReference>
<evidence type="ECO:0000313" key="5">
    <source>
        <dbReference type="Proteomes" id="UP000604046"/>
    </source>
</evidence>
<sequence>MEAVEVRTSIMKNKKKGPPAPPKELRVAADCSGYGAHAARPETHVQCAVAFLFVPEAKIIALANMDLKIPVKNMLACEIDPAVRRMASRVSDAVDLPAYEQPVNMVERHLSQESLELYMLTAPCQSYSLAGKGLGLGEGRGQLVVDGCGKILDEKPKAFLFENVANIDKQHKPVLDKWESILNDAGYVTCRMSLKASDHGIPQGRVRTLVVGVREDVAEGRQFTVPEHIGSVPLAAFLEKTYKCKVDESQQTRTFQNNMTKAGVRTCEHFCHYYLQMPSCEPSGGTTCSITVEA</sequence>
<dbReference type="PANTHER" id="PTHR46098:SF1">
    <property type="entry name" value="TRNA (CYTOSINE(38)-C(5))-METHYLTRANSFERASE"/>
    <property type="match status" value="1"/>
</dbReference>
<dbReference type="PRINTS" id="PR00105">
    <property type="entry name" value="C5METTRFRASE"/>
</dbReference>
<dbReference type="GO" id="GO:0008168">
    <property type="term" value="F:methyltransferase activity"/>
    <property type="evidence" value="ECO:0007669"/>
    <property type="project" value="UniProtKB-KW"/>
</dbReference>
<dbReference type="Gene3D" id="3.40.50.150">
    <property type="entry name" value="Vaccinia Virus protein VP39"/>
    <property type="match status" value="1"/>
</dbReference>
<dbReference type="InterPro" id="IPR001525">
    <property type="entry name" value="C5_MeTfrase"/>
</dbReference>
<dbReference type="InterPro" id="IPR050750">
    <property type="entry name" value="C5-MTase"/>
</dbReference>
<dbReference type="Proteomes" id="UP000604046">
    <property type="component" value="Unassembled WGS sequence"/>
</dbReference>
<accession>A0A812M6K3</accession>
<keyword evidence="1" id="KW-0489">Methyltransferase</keyword>
<dbReference type="SUPFAM" id="SSF53335">
    <property type="entry name" value="S-adenosyl-L-methionine-dependent methyltransferases"/>
    <property type="match status" value="1"/>
</dbReference>
<name>A0A812M6K3_9DINO</name>
<dbReference type="PANTHER" id="PTHR46098">
    <property type="entry name" value="TRNA (CYTOSINE(38)-C(5))-METHYLTRANSFERASE"/>
    <property type="match status" value="1"/>
</dbReference>
<evidence type="ECO:0000313" key="4">
    <source>
        <dbReference type="EMBL" id="CAE7251383.1"/>
    </source>
</evidence>
<dbReference type="EMBL" id="CAJNDS010001196">
    <property type="protein sequence ID" value="CAE7251383.1"/>
    <property type="molecule type" value="Genomic_DNA"/>
</dbReference>
<dbReference type="InterPro" id="IPR029063">
    <property type="entry name" value="SAM-dependent_MTases_sf"/>
</dbReference>
<gene>
    <name evidence="4" type="primary">scrFIAM</name>
    <name evidence="4" type="ORF">SNAT2548_LOCUS12449</name>
</gene>
<dbReference type="GO" id="GO:0032259">
    <property type="term" value="P:methylation"/>
    <property type="evidence" value="ECO:0007669"/>
    <property type="project" value="UniProtKB-KW"/>
</dbReference>
<dbReference type="OrthoDB" id="406397at2759"/>
<keyword evidence="5" id="KW-1185">Reference proteome</keyword>
<evidence type="ECO:0000256" key="3">
    <source>
        <dbReference type="ARBA" id="ARBA00022691"/>
    </source>
</evidence>
<keyword evidence="3" id="KW-0949">S-adenosyl-L-methionine</keyword>
<keyword evidence="2" id="KW-0808">Transferase</keyword>
<evidence type="ECO:0000256" key="2">
    <source>
        <dbReference type="ARBA" id="ARBA00022679"/>
    </source>
</evidence>